<gene>
    <name evidence="12" type="ORF">HYPBUDRAFT_101181</name>
</gene>
<dbReference type="GO" id="GO:0005886">
    <property type="term" value="C:plasma membrane"/>
    <property type="evidence" value="ECO:0007669"/>
    <property type="project" value="TreeGrafter"/>
</dbReference>
<evidence type="ECO:0000256" key="1">
    <source>
        <dbReference type="ARBA" id="ARBA00004606"/>
    </source>
</evidence>
<keyword evidence="4" id="KW-0735">Signal-anchor</keyword>
<keyword evidence="3 10" id="KW-0812">Transmembrane</keyword>
<evidence type="ECO:0000313" key="13">
    <source>
        <dbReference type="Proteomes" id="UP000095085"/>
    </source>
</evidence>
<dbReference type="Pfam" id="PF03935">
    <property type="entry name" value="SKN1_KRE6_Sbg1"/>
    <property type="match status" value="1"/>
</dbReference>
<evidence type="ECO:0000256" key="2">
    <source>
        <dbReference type="ARBA" id="ARBA00010962"/>
    </source>
</evidence>
<feature type="domain" description="GH16" evidence="11">
    <location>
        <begin position="279"/>
        <end position="655"/>
    </location>
</feature>
<dbReference type="AlphaFoldDB" id="A0A1E4RQJ7"/>
<dbReference type="GeneID" id="30992654"/>
<dbReference type="PROSITE" id="PS51762">
    <property type="entry name" value="GH16_2"/>
    <property type="match status" value="1"/>
</dbReference>
<keyword evidence="7" id="KW-0325">Glycoprotein</keyword>
<dbReference type="GO" id="GO:0006078">
    <property type="term" value="P:(1-&gt;6)-beta-D-glucan biosynthetic process"/>
    <property type="evidence" value="ECO:0007669"/>
    <property type="project" value="TreeGrafter"/>
</dbReference>
<evidence type="ECO:0000259" key="11">
    <source>
        <dbReference type="PROSITE" id="PS51762"/>
    </source>
</evidence>
<evidence type="ECO:0000256" key="8">
    <source>
        <dbReference type="ARBA" id="ARBA00023316"/>
    </source>
</evidence>
<dbReference type="CDD" id="cd02180">
    <property type="entry name" value="GH16_fungal_KRE6_glucanase"/>
    <property type="match status" value="1"/>
</dbReference>
<dbReference type="GO" id="GO:0015926">
    <property type="term" value="F:glucosidase activity"/>
    <property type="evidence" value="ECO:0007669"/>
    <property type="project" value="TreeGrafter"/>
</dbReference>
<dbReference type="InterPro" id="IPR000757">
    <property type="entry name" value="Beta-glucanase-like"/>
</dbReference>
<keyword evidence="5 10" id="KW-1133">Transmembrane helix</keyword>
<name>A0A1E4RQJ7_9ASCO</name>
<reference evidence="13" key="1">
    <citation type="submission" date="2016-05" db="EMBL/GenBank/DDBJ databases">
        <title>Comparative genomics of biotechnologically important yeasts.</title>
        <authorList>
            <consortium name="DOE Joint Genome Institute"/>
            <person name="Riley R."/>
            <person name="Haridas S."/>
            <person name="Wolfe K.H."/>
            <person name="Lopes M.R."/>
            <person name="Hittinger C.T."/>
            <person name="Goker M."/>
            <person name="Salamov A."/>
            <person name="Wisecaver J."/>
            <person name="Long T.M."/>
            <person name="Aerts A.L."/>
            <person name="Barry K."/>
            <person name="Choi C."/>
            <person name="Clum A."/>
            <person name="Coughlan A.Y."/>
            <person name="Deshpande S."/>
            <person name="Douglass A.P."/>
            <person name="Hanson S.J."/>
            <person name="Klenk H.-P."/>
            <person name="Labutti K."/>
            <person name="Lapidus A."/>
            <person name="Lindquist E."/>
            <person name="Lipzen A."/>
            <person name="Meier-Kolthoff J.P."/>
            <person name="Ohm R.A."/>
            <person name="Otillar R.P."/>
            <person name="Pangilinan J."/>
            <person name="Peng Y."/>
            <person name="Rokas A."/>
            <person name="Rosa C.A."/>
            <person name="Scheuner C."/>
            <person name="Sibirny A.A."/>
            <person name="Slot J.C."/>
            <person name="Stielow J.B."/>
            <person name="Sun H."/>
            <person name="Kurtzman C.P."/>
            <person name="Blackwell M."/>
            <person name="Grigoriev I.V."/>
            <person name="Jeffries T.W."/>
        </authorList>
    </citation>
    <scope>NUCLEOTIDE SEQUENCE [LARGE SCALE GENOMIC DNA]</scope>
    <source>
        <strain evidence="13">NRRL Y-1933</strain>
    </source>
</reference>
<evidence type="ECO:0000256" key="6">
    <source>
        <dbReference type="ARBA" id="ARBA00023136"/>
    </source>
</evidence>
<keyword evidence="13" id="KW-1185">Reference proteome</keyword>
<feature type="transmembrane region" description="Helical" evidence="10">
    <location>
        <begin position="243"/>
        <end position="266"/>
    </location>
</feature>
<dbReference type="STRING" id="984485.A0A1E4RQJ7"/>
<evidence type="ECO:0000313" key="12">
    <source>
        <dbReference type="EMBL" id="ODV69564.1"/>
    </source>
</evidence>
<evidence type="ECO:0000256" key="3">
    <source>
        <dbReference type="ARBA" id="ARBA00022692"/>
    </source>
</evidence>
<dbReference type="RefSeq" id="XP_020078631.1">
    <property type="nucleotide sequence ID" value="XM_020218104.1"/>
</dbReference>
<dbReference type="GO" id="GO:0005789">
    <property type="term" value="C:endoplasmic reticulum membrane"/>
    <property type="evidence" value="ECO:0007669"/>
    <property type="project" value="TreeGrafter"/>
</dbReference>
<dbReference type="Gene3D" id="2.60.120.200">
    <property type="match status" value="1"/>
</dbReference>
<dbReference type="Proteomes" id="UP000095085">
    <property type="component" value="Unassembled WGS sequence"/>
</dbReference>
<dbReference type="PANTHER" id="PTHR31361">
    <property type="entry name" value="BETA-GLUCAN SYNTHESIS-ASSOCIATED PROTEIN KRE6-RELATED"/>
    <property type="match status" value="1"/>
</dbReference>
<accession>A0A1E4RQJ7</accession>
<dbReference type="PANTHER" id="PTHR31361:SF1">
    <property type="entry name" value="BETA-GLUCAN SYNTHESIS-ASSOCIATED PROTEIN KRE6-RELATED"/>
    <property type="match status" value="1"/>
</dbReference>
<evidence type="ECO:0000256" key="10">
    <source>
        <dbReference type="SAM" id="Phobius"/>
    </source>
</evidence>
<feature type="compositionally biased region" description="Low complexity" evidence="9">
    <location>
        <begin position="45"/>
        <end position="58"/>
    </location>
</feature>
<sequence>MAQRDLTFNTPQLGVDGHSNNPYDQPTSHQDLHSQQTNPFASPGEESSSFESRRNSFNLSDDENSHYGRPFNAYNNNYASRNGTSSNLLSQESSVDDFRNQNTRRLSGTPNSPHADSLVVPPEFDRYPSMGGSRNSTYSSYNNSSSNLVGAAAGAGMAGGSAFNSSNNLLRSDDEDSLSNKSDPFVQSTDFSPFGGYPALSFPLHIDEKEPDDYLHNPDPIADAAYDKNRFMHDLKNMDKRSFGGLMGIIVLLLGAIFIFIVFPVLTYSGVTSGYKPETYAKLSPYSYPLAAAIRTSLVDPDTPKDALTKKSLRGEEWVLAFSDEFNVEGRTFYEGDDQFFTAPDIHYQATNDLEWYDPDAVTTANGTLVLTMDALKNHDLFYRSGMVQSWNQLCFSQGMIMISAQLPNYGNVSGLWPGLWTMGNLGRPGYLGSTEGVWPYTYDSCDAGITANQSSPDGISYLPGQRLNSCTCPGEDHPNPGQGRGAPEIDILEGEVDTNKLYGVASQSYQIAPYDIWYYPDYNFVSIHNPDITTMNTYTGGPLQQAVSGTTTLNTDWYERGEGERKYQVFGYEYLSDNDDGYLTWHVNEPTLTLEAYALSPNGNVGFRRISKEPMSIILNLGISNNWAYIDWNSILFPSHMRIDYVRIYQPKNNISITCDPEGYPTSDYIQNHLNLYQNNNLTSFEDGGYTRPKDKITGC</sequence>
<feature type="compositionally biased region" description="Polar residues" evidence="9">
    <location>
        <begin position="1"/>
        <end position="40"/>
    </location>
</feature>
<evidence type="ECO:0000256" key="5">
    <source>
        <dbReference type="ARBA" id="ARBA00022989"/>
    </source>
</evidence>
<feature type="compositionally biased region" description="Polar residues" evidence="9">
    <location>
        <begin position="100"/>
        <end position="114"/>
    </location>
</feature>
<dbReference type="OrthoDB" id="412647at2759"/>
<comment type="similarity">
    <text evidence="2">Belongs to the SKN1/KRE6 family.</text>
</comment>
<feature type="compositionally biased region" description="Polar residues" evidence="9">
    <location>
        <begin position="73"/>
        <end position="93"/>
    </location>
</feature>
<evidence type="ECO:0000256" key="4">
    <source>
        <dbReference type="ARBA" id="ARBA00022968"/>
    </source>
</evidence>
<dbReference type="EMBL" id="KV454538">
    <property type="protein sequence ID" value="ODV69564.1"/>
    <property type="molecule type" value="Genomic_DNA"/>
</dbReference>
<evidence type="ECO:0000256" key="9">
    <source>
        <dbReference type="SAM" id="MobiDB-lite"/>
    </source>
</evidence>
<organism evidence="12 13">
    <name type="scientific">Hyphopichia burtonii NRRL Y-1933</name>
    <dbReference type="NCBI Taxonomy" id="984485"/>
    <lineage>
        <taxon>Eukaryota</taxon>
        <taxon>Fungi</taxon>
        <taxon>Dikarya</taxon>
        <taxon>Ascomycota</taxon>
        <taxon>Saccharomycotina</taxon>
        <taxon>Pichiomycetes</taxon>
        <taxon>Debaryomycetaceae</taxon>
        <taxon>Hyphopichia</taxon>
    </lineage>
</organism>
<dbReference type="InterPro" id="IPR005629">
    <property type="entry name" value="Skn1/Kre6/Sbg1"/>
</dbReference>
<keyword evidence="6 10" id="KW-0472">Membrane</keyword>
<evidence type="ECO:0000256" key="7">
    <source>
        <dbReference type="ARBA" id="ARBA00023180"/>
    </source>
</evidence>
<dbReference type="GO" id="GO:0031505">
    <property type="term" value="P:fungal-type cell wall organization"/>
    <property type="evidence" value="ECO:0007669"/>
    <property type="project" value="UniProtKB-ARBA"/>
</dbReference>
<comment type="subcellular location">
    <subcellularLocation>
        <location evidence="1">Membrane</location>
        <topology evidence="1">Single-pass type II membrane protein</topology>
    </subcellularLocation>
</comment>
<dbReference type="InterPro" id="IPR013320">
    <property type="entry name" value="ConA-like_dom_sf"/>
</dbReference>
<feature type="region of interest" description="Disordered" evidence="9">
    <location>
        <begin position="1"/>
        <end position="121"/>
    </location>
</feature>
<proteinExistence type="inferred from homology"/>
<keyword evidence="8" id="KW-0961">Cell wall biogenesis/degradation</keyword>
<protein>
    <submittedName>
        <fullName evidence="12">Beta-glucan synthesis-associated</fullName>
    </submittedName>
</protein>
<dbReference type="SUPFAM" id="SSF49899">
    <property type="entry name" value="Concanavalin A-like lectins/glucanases"/>
    <property type="match status" value="1"/>
</dbReference>